<dbReference type="EMBL" id="MLJW01000410">
    <property type="protein sequence ID" value="OIQ87675.1"/>
    <property type="molecule type" value="Genomic_DNA"/>
</dbReference>
<accession>A0A1J5RDF5</accession>
<dbReference type="AlphaFoldDB" id="A0A1J5RDF5"/>
<proteinExistence type="predicted"/>
<gene>
    <name evidence="1" type="ORF">GALL_304480</name>
</gene>
<sequence>MSTDDEDIIRRTFAEASLAAREKGLSGLRAHRAVLNTAVVVSTRILHRAVTAEEVERVMGHV</sequence>
<protein>
    <submittedName>
        <fullName evidence="1">Uncharacterized protein</fullName>
    </submittedName>
</protein>
<reference evidence="1" key="1">
    <citation type="submission" date="2016-10" db="EMBL/GenBank/DDBJ databases">
        <title>Sequence of Gallionella enrichment culture.</title>
        <authorList>
            <person name="Poehlein A."/>
            <person name="Muehling M."/>
            <person name="Daniel R."/>
        </authorList>
    </citation>
    <scope>NUCLEOTIDE SEQUENCE</scope>
</reference>
<name>A0A1J5RDF5_9ZZZZ</name>
<organism evidence="1">
    <name type="scientific">mine drainage metagenome</name>
    <dbReference type="NCBI Taxonomy" id="410659"/>
    <lineage>
        <taxon>unclassified sequences</taxon>
        <taxon>metagenomes</taxon>
        <taxon>ecological metagenomes</taxon>
    </lineage>
</organism>
<evidence type="ECO:0000313" key="1">
    <source>
        <dbReference type="EMBL" id="OIQ87675.1"/>
    </source>
</evidence>
<comment type="caution">
    <text evidence="1">The sequence shown here is derived from an EMBL/GenBank/DDBJ whole genome shotgun (WGS) entry which is preliminary data.</text>
</comment>